<evidence type="ECO:0000313" key="1">
    <source>
        <dbReference type="EMBL" id="OSS48217.1"/>
    </source>
</evidence>
<name>A0A1Y2LYH1_EPING</name>
<dbReference type="AlphaFoldDB" id="A0A1Y2LYH1"/>
<organism evidence="1 2">
    <name type="scientific">Epicoccum nigrum</name>
    <name type="common">Soil fungus</name>
    <name type="synonym">Epicoccum purpurascens</name>
    <dbReference type="NCBI Taxonomy" id="105696"/>
    <lineage>
        <taxon>Eukaryota</taxon>
        <taxon>Fungi</taxon>
        <taxon>Dikarya</taxon>
        <taxon>Ascomycota</taxon>
        <taxon>Pezizomycotina</taxon>
        <taxon>Dothideomycetes</taxon>
        <taxon>Pleosporomycetidae</taxon>
        <taxon>Pleosporales</taxon>
        <taxon>Pleosporineae</taxon>
        <taxon>Didymellaceae</taxon>
        <taxon>Epicoccum</taxon>
    </lineage>
</organism>
<sequence>MAVAEENLRDPLCFPSSLTLVDFALDFISSFPIGLLGISTSQNKAARKELFQSLSCLIPRF</sequence>
<keyword evidence="2" id="KW-1185">Reference proteome</keyword>
<reference evidence="1 2" key="1">
    <citation type="journal article" date="2017" name="Genome Announc.">
        <title>Genome sequence of the saprophytic ascomycete Epicoccum nigrum ICMP 19927 strain isolated from New Zealand.</title>
        <authorList>
            <person name="Fokin M."/>
            <person name="Fleetwood D."/>
            <person name="Weir B.S."/>
            <person name="Villas-Boas S.G."/>
        </authorList>
    </citation>
    <scope>NUCLEOTIDE SEQUENCE [LARGE SCALE GENOMIC DNA]</scope>
    <source>
        <strain evidence="1 2">ICMP 19927</strain>
    </source>
</reference>
<gene>
    <name evidence="1" type="ORF">B5807_07844</name>
</gene>
<dbReference type="InParanoid" id="A0A1Y2LYH1"/>
<dbReference type="Proteomes" id="UP000193240">
    <property type="component" value="Unassembled WGS sequence"/>
</dbReference>
<accession>A0A1Y2LYH1</accession>
<evidence type="ECO:0000313" key="2">
    <source>
        <dbReference type="Proteomes" id="UP000193240"/>
    </source>
</evidence>
<protein>
    <submittedName>
        <fullName evidence="1">Uncharacterized protein</fullName>
    </submittedName>
</protein>
<dbReference type="EMBL" id="KZ107846">
    <property type="protein sequence ID" value="OSS48217.1"/>
    <property type="molecule type" value="Genomic_DNA"/>
</dbReference>
<proteinExistence type="predicted"/>